<organism evidence="1 2">
    <name type="scientific">Saccharibacillus sacchari</name>
    <dbReference type="NCBI Taxonomy" id="456493"/>
    <lineage>
        <taxon>Bacteria</taxon>
        <taxon>Bacillati</taxon>
        <taxon>Bacillota</taxon>
        <taxon>Bacilli</taxon>
        <taxon>Bacillales</taxon>
        <taxon>Paenibacillaceae</taxon>
        <taxon>Saccharibacillus</taxon>
    </lineage>
</organism>
<protein>
    <submittedName>
        <fullName evidence="1">Response regulator</fullName>
    </submittedName>
</protein>
<dbReference type="EMBL" id="JBBKAR010000039">
    <property type="protein sequence ID" value="MEJ8305222.1"/>
    <property type="molecule type" value="Genomic_DNA"/>
</dbReference>
<evidence type="ECO:0000313" key="2">
    <source>
        <dbReference type="Proteomes" id="UP001380953"/>
    </source>
</evidence>
<gene>
    <name evidence="1" type="ORF">WKI47_15050</name>
</gene>
<name>A0ACC6PEA7_9BACL</name>
<comment type="caution">
    <text evidence="1">The sequence shown here is derived from an EMBL/GenBank/DDBJ whole genome shotgun (WGS) entry which is preliminary data.</text>
</comment>
<accession>A0ACC6PEA7</accession>
<proteinExistence type="predicted"/>
<reference evidence="1" key="1">
    <citation type="submission" date="2024-03" db="EMBL/GenBank/DDBJ databases">
        <title>Whole genome sequecning of epiphytes from Marcgravia umbellata leaves.</title>
        <authorList>
            <person name="Kumar G."/>
            <person name="Savka M.A."/>
        </authorList>
    </citation>
    <scope>NUCLEOTIDE SEQUENCE</scope>
    <source>
        <strain evidence="1">RIT_BL5</strain>
    </source>
</reference>
<sequence>MTPIKLLLADDEPIILRGLKKLLPWEELGFEIVGEAADGRELRQLIRELSPQLVISDISMPEGSGIEVIQEMNRSGGQAKIVFISAFQEFGYAREAVQLGALDYLVKPISKSELESVVRKAAELIYQENEGYQKKERLHYYEAKDRAQTIEELADRLLDGDLRALTSLIELEYLFADGCCTVFVIELEESFGKNSWQEKERSLANFALSNAIRETVEEQTAMRGMMTQKEGRFAVLMQHEDADSPARPIEELIHKIERFLKLHVSCGVGRTVHAPEQADFSYRSALKALDRTYFAGFGRVLLDEEYGEGLPEKKLDSAELQARLVGAMVARRQGEIHPLAEELFEAIGIGPGIGKHTAISALYHSVLSVIKQWEERRGEAITSECSSELLLEKLTACPSYAEACTVAEEALSSRINAVCQDASSRNRDMPSRIRAYVDEHYAEAITLEKMAADFYMNPYYFSSFFKKQVGQNFKTYLTEIRMHNALLLLHNPDLMIYEIAERVGYNNVRHFSDTFKKKYGQVPQDYRQSGRTPS</sequence>
<evidence type="ECO:0000313" key="1">
    <source>
        <dbReference type="EMBL" id="MEJ8305222.1"/>
    </source>
</evidence>
<keyword evidence="2" id="KW-1185">Reference proteome</keyword>
<dbReference type="Proteomes" id="UP001380953">
    <property type="component" value="Unassembled WGS sequence"/>
</dbReference>